<name>A0ABU5TB47_9MICC</name>
<gene>
    <name evidence="3" type="primary">mobF</name>
    <name evidence="3" type="ORF">SPF06_19505</name>
</gene>
<feature type="region of interest" description="Disordered" evidence="1">
    <location>
        <begin position="409"/>
        <end position="440"/>
    </location>
</feature>
<feature type="region of interest" description="Disordered" evidence="1">
    <location>
        <begin position="1433"/>
        <end position="1492"/>
    </location>
</feature>
<feature type="compositionally biased region" description="Basic and acidic residues" evidence="1">
    <location>
        <begin position="1456"/>
        <end position="1486"/>
    </location>
</feature>
<evidence type="ECO:0000313" key="3">
    <source>
        <dbReference type="EMBL" id="MEA5456915.1"/>
    </source>
</evidence>
<evidence type="ECO:0000259" key="2">
    <source>
        <dbReference type="Pfam" id="PF08751"/>
    </source>
</evidence>
<dbReference type="Pfam" id="PF08751">
    <property type="entry name" value="TrwC"/>
    <property type="match status" value="1"/>
</dbReference>
<keyword evidence="4" id="KW-1185">Reference proteome</keyword>
<feature type="region of interest" description="Disordered" evidence="1">
    <location>
        <begin position="1197"/>
        <end position="1222"/>
    </location>
</feature>
<feature type="compositionally biased region" description="Basic and acidic residues" evidence="1">
    <location>
        <begin position="409"/>
        <end position="425"/>
    </location>
</feature>
<feature type="compositionally biased region" description="Basic and acidic residues" evidence="1">
    <location>
        <begin position="1439"/>
        <end position="1449"/>
    </location>
</feature>
<dbReference type="CDD" id="cd17933">
    <property type="entry name" value="DEXSc_RecD-like"/>
    <property type="match status" value="1"/>
</dbReference>
<dbReference type="NCBIfam" id="NF041492">
    <property type="entry name" value="MobF"/>
    <property type="match status" value="1"/>
</dbReference>
<dbReference type="Pfam" id="PF13604">
    <property type="entry name" value="AAA_30"/>
    <property type="match status" value="1"/>
</dbReference>
<dbReference type="CDD" id="cd18809">
    <property type="entry name" value="SF1_C_RecD"/>
    <property type="match status" value="1"/>
</dbReference>
<dbReference type="Gene3D" id="2.30.30.940">
    <property type="match status" value="1"/>
</dbReference>
<reference evidence="3 4" key="1">
    <citation type="submission" date="2023-12" db="EMBL/GenBank/DDBJ databases">
        <title>Sinomonas terricola sp. nov, isolated from litchi orchard soil in Guangdong, PR China.</title>
        <authorList>
            <person name="Jiaxin W."/>
            <person name="Yang Z."/>
            <person name="Honghui Z."/>
        </authorList>
    </citation>
    <scope>NUCLEOTIDE SEQUENCE [LARGE SCALE GENOMIC DNA]</scope>
    <source>
        <strain evidence="3 4">JGH33</strain>
    </source>
</reference>
<dbReference type="EMBL" id="JAYGGQ010000019">
    <property type="protein sequence ID" value="MEA5456915.1"/>
    <property type="molecule type" value="Genomic_DNA"/>
</dbReference>
<evidence type="ECO:0000313" key="4">
    <source>
        <dbReference type="Proteomes" id="UP001304769"/>
    </source>
</evidence>
<sequence>MTLHKLSAGDGYLYYTREVASADELRAADRKLGDYYTVDGNPPGAWGGGGAHLLGVAGEVTEEQMAALYGEGLHPNATAMLAAGASIEAVKLGQRYRRYSQKDGELASRIGRGLGDFERMNSRAPDADERRLIRVREGAQYFRELNGRNASDKEELGRFITANTKPASQAVSGYDLVFAPAKSVSVLWAIGGEEARTAIEAAHHEAIEETMRYLEREAVYTRRGRNGVRQEDVEGGLVYTMFRHYDSRTGDPQLHDHVVVANRVKGLDGKWGTLDGSLLYQFNVAASEHYNRTVTEKVCARLGLGLTERKASGDQPVMEIAGVDVAAIEAASSRRSGITAKLDELVAEFADSHGYAPNKKQLIALAQQATLDTRPAKKAARQLSALVAEWSAEYAKIPGVDVGPAALEKARAHRDDGQKEADRRRPGWRVSDAADVSPEAEAEAVIETLERRRCVWGEHHIDAEVRRRLGSRLGEHTVPGHLFEQVKARAIDQFSLRITPEPRTPEPAQLRLADGASRYGKAHRTMYTSAGVLASEDRLLTAAQRHVIPAAAGQAFERAAAAQDRQLDDGQLALAREFACGDRLLAIGVGPAGTGKTTALKLAADTVREAGGRVFGLAPTAVAAAVMGREIGAKATTIDAFVLAHTNGTASEALTPRPGDMIIVDEAGMVSTPLFAAAVTIAEHHGALVRAIGDDFQLSAVGSGGALRLLKNEVGAVHLEDLHRFRNPDGTRNEAESAATLALREPPAAGIEDDPWGFYRDRRRVVGGDVETMTSAVFEAWQRDTIAGKDSIMMAFDNATVTELNARAQAWRIAAGQLDGDAPTALLRDGLAARAGDVVVTRHNDRQLGLKRGKDFVKNNDVWTVASVEEGGALTVRHRDHGGAVTLPPGYVRAHTMLGYASTIHRTQGITCDTTHALISGRISRALAYVAASRGRHSNHLYGALEDGETLEDMLAKVAAAHDGNLTAHEQMAAERAQARDAEHMGSVYADIDAQANEHRMANLARRVLGPAAEPFISSGSWGAVATHLRHAENEGLNPETLLADSHAERGFAASDDPGAVLAWRIEDRLGQWRTAEQAPGARPLANLTGEHLEQLHRRAVGQLARARADAAAAQHEAGTDPDPKALARTWLSERKGTPWQRRLHGHLSDEDLAIRIRQAHARTMTDAVINDPDAAPKARWLHSSLTREAALRELMPAEQRTDEAYERGPATDRTRSGGDRARAAAELVSRIRDEAEHRRRHTDTAPAQIPDGVPAWLAPADVAAQHDTPAPWRQELLERREQLAGELARRGAELAAAPPAWAGALGPVPSDPERAEAWRLLAAEIDTYRTRCRVPDSEARPIPAKHAQDGTGAMLAARVTAAHKYSAQTRKDPMPAEDNELIAEAAEVTAAVKQAPTPAENVVDELRSQRGTDMPLSPAQARAERIAELARKVRQARKNPEHSGEHSEAVQAALEKIRNQRADEQAAREQAAQERDDRAPRHDRGGPGIGR</sequence>
<evidence type="ECO:0000256" key="1">
    <source>
        <dbReference type="SAM" id="MobiDB-lite"/>
    </source>
</evidence>
<accession>A0ABU5TB47</accession>
<feature type="domain" description="TrwC relaxase" evidence="2">
    <location>
        <begin position="8"/>
        <end position="396"/>
    </location>
</feature>
<dbReference type="SUPFAM" id="SSF52540">
    <property type="entry name" value="P-loop containing nucleoside triphosphate hydrolases"/>
    <property type="match status" value="2"/>
</dbReference>
<dbReference type="Gene3D" id="3.40.50.300">
    <property type="entry name" value="P-loop containing nucleotide triphosphate hydrolases"/>
    <property type="match status" value="2"/>
</dbReference>
<dbReference type="SUPFAM" id="SSF55464">
    <property type="entry name" value="Origin of replication-binding domain, RBD-like"/>
    <property type="match status" value="1"/>
</dbReference>
<dbReference type="RefSeq" id="WP_323280892.1">
    <property type="nucleotide sequence ID" value="NZ_JAYGGQ010000019.1"/>
</dbReference>
<proteinExistence type="predicted"/>
<dbReference type="Proteomes" id="UP001304769">
    <property type="component" value="Unassembled WGS sequence"/>
</dbReference>
<dbReference type="InterPro" id="IPR014862">
    <property type="entry name" value="TrwC"/>
</dbReference>
<feature type="compositionally biased region" description="Basic and acidic residues" evidence="1">
    <location>
        <begin position="1200"/>
        <end position="1222"/>
    </location>
</feature>
<dbReference type="InterPro" id="IPR027417">
    <property type="entry name" value="P-loop_NTPase"/>
</dbReference>
<organism evidence="3 4">
    <name type="scientific">Sinomonas terricola</name>
    <dbReference type="NCBI Taxonomy" id="3110330"/>
    <lineage>
        <taxon>Bacteria</taxon>
        <taxon>Bacillati</taxon>
        <taxon>Actinomycetota</taxon>
        <taxon>Actinomycetes</taxon>
        <taxon>Micrococcales</taxon>
        <taxon>Micrococcaceae</taxon>
        <taxon>Sinomonas</taxon>
    </lineage>
</organism>
<comment type="caution">
    <text evidence="3">The sequence shown here is derived from an EMBL/GenBank/DDBJ whole genome shotgun (WGS) entry which is preliminary data.</text>
</comment>
<protein>
    <submittedName>
        <fullName evidence="3">MobF family relaxase</fullName>
    </submittedName>
</protein>